<feature type="transmembrane region" description="Helical" evidence="1">
    <location>
        <begin position="79"/>
        <end position="103"/>
    </location>
</feature>
<proteinExistence type="predicted"/>
<organism evidence="3 4">
    <name type="scientific">Anaeromyxobacter diazotrophicus</name>
    <dbReference type="NCBI Taxonomy" id="2590199"/>
    <lineage>
        <taxon>Bacteria</taxon>
        <taxon>Pseudomonadati</taxon>
        <taxon>Myxococcota</taxon>
        <taxon>Myxococcia</taxon>
        <taxon>Myxococcales</taxon>
        <taxon>Cystobacterineae</taxon>
        <taxon>Anaeromyxobacteraceae</taxon>
        <taxon>Anaeromyxobacter</taxon>
    </lineage>
</organism>
<keyword evidence="1" id="KW-0472">Membrane</keyword>
<evidence type="ECO:0000313" key="3">
    <source>
        <dbReference type="EMBL" id="GEJ56649.1"/>
    </source>
</evidence>
<evidence type="ECO:0000256" key="1">
    <source>
        <dbReference type="SAM" id="Phobius"/>
    </source>
</evidence>
<evidence type="ECO:0000256" key="2">
    <source>
        <dbReference type="SAM" id="SignalP"/>
    </source>
</evidence>
<dbReference type="Pfam" id="PF04956">
    <property type="entry name" value="TrbC"/>
    <property type="match status" value="1"/>
</dbReference>
<keyword evidence="1" id="KW-0812">Transmembrane</keyword>
<gene>
    <name evidence="3" type="ORF">AMYX_13900</name>
</gene>
<dbReference type="EMBL" id="BJTG01000003">
    <property type="protein sequence ID" value="GEJ56649.1"/>
    <property type="molecule type" value="Genomic_DNA"/>
</dbReference>
<protein>
    <recommendedName>
        <fullName evidence="5">Conjugal transfer protein TrbC</fullName>
    </recommendedName>
</protein>
<keyword evidence="4" id="KW-1185">Reference proteome</keyword>
<feature type="chain" id="PRO_5029891274" description="Conjugal transfer protein TrbC" evidence="2">
    <location>
        <begin position="26"/>
        <end position="112"/>
    </location>
</feature>
<evidence type="ECO:0008006" key="5">
    <source>
        <dbReference type="Google" id="ProtNLM"/>
    </source>
</evidence>
<sequence length="112" mass="11477">MRKMFFGAAALAAVVVLFTPGLAWAAQAGAGLAWEGPLQTLTRSIQGPVAFAISLLGVVVCGAMLVFGGEINEFVRRAIMLVLVVAMIAFAANILTGLFNYGALVPVAGGLP</sequence>
<evidence type="ECO:0000313" key="4">
    <source>
        <dbReference type="Proteomes" id="UP000503640"/>
    </source>
</evidence>
<reference evidence="4" key="1">
    <citation type="journal article" date="2020" name="Appl. Environ. Microbiol.">
        <title>Diazotrophic Anaeromyxobacter Isolates from Soils.</title>
        <authorList>
            <person name="Masuda Y."/>
            <person name="Yamanaka H."/>
            <person name="Xu Z.X."/>
            <person name="Shiratori Y."/>
            <person name="Aono T."/>
            <person name="Amachi S."/>
            <person name="Senoo K."/>
            <person name="Itoh H."/>
        </authorList>
    </citation>
    <scope>NUCLEOTIDE SEQUENCE [LARGE SCALE GENOMIC DNA]</scope>
    <source>
        <strain evidence="4">R267</strain>
    </source>
</reference>
<accession>A0A7I9VKK6</accession>
<feature type="signal peptide" evidence="2">
    <location>
        <begin position="1"/>
        <end position="25"/>
    </location>
</feature>
<dbReference type="InterPro" id="IPR007039">
    <property type="entry name" value="TrbC/VirB2"/>
</dbReference>
<dbReference type="RefSeq" id="WP_176064149.1">
    <property type="nucleotide sequence ID" value="NZ_BJTG01000003.1"/>
</dbReference>
<comment type="caution">
    <text evidence="3">The sequence shown here is derived from an EMBL/GenBank/DDBJ whole genome shotgun (WGS) entry which is preliminary data.</text>
</comment>
<dbReference type="AlphaFoldDB" id="A0A7I9VKK6"/>
<keyword evidence="1" id="KW-1133">Transmembrane helix</keyword>
<name>A0A7I9VKK6_9BACT</name>
<dbReference type="Proteomes" id="UP000503640">
    <property type="component" value="Unassembled WGS sequence"/>
</dbReference>
<keyword evidence="2" id="KW-0732">Signal</keyword>
<feature type="transmembrane region" description="Helical" evidence="1">
    <location>
        <begin position="49"/>
        <end position="67"/>
    </location>
</feature>